<dbReference type="GO" id="GO:0008076">
    <property type="term" value="C:voltage-gated potassium channel complex"/>
    <property type="evidence" value="ECO:0007669"/>
    <property type="project" value="InterPro"/>
</dbReference>
<keyword evidence="2" id="KW-0813">Transport</keyword>
<dbReference type="Gene3D" id="1.10.238.10">
    <property type="entry name" value="EF-hand"/>
    <property type="match status" value="1"/>
</dbReference>
<dbReference type="EnsemblProtists" id="EOD41281">
    <property type="protein sequence ID" value="EOD41281"/>
    <property type="gene ID" value="EMIHUDRAFT_97509"/>
</dbReference>
<dbReference type="GO" id="GO:0001508">
    <property type="term" value="P:action potential"/>
    <property type="evidence" value="ECO:0007669"/>
    <property type="project" value="TreeGrafter"/>
</dbReference>
<feature type="domain" description="EF-hand" evidence="15">
    <location>
        <begin position="362"/>
        <end position="397"/>
    </location>
</feature>
<keyword evidence="9 14" id="KW-1133">Transmembrane helix</keyword>
<dbReference type="PANTHER" id="PTHR11537:SF254">
    <property type="entry name" value="POTASSIUM VOLTAGE-GATED CHANNEL PROTEIN SHAB"/>
    <property type="match status" value="1"/>
</dbReference>
<dbReference type="CDD" id="cd00051">
    <property type="entry name" value="EFh"/>
    <property type="match status" value="1"/>
</dbReference>
<dbReference type="PRINTS" id="PR00169">
    <property type="entry name" value="KCHANNEL"/>
</dbReference>
<dbReference type="HOGENOM" id="CLU_591138_0_0_1"/>
<feature type="transmembrane region" description="Helical" evidence="14">
    <location>
        <begin position="53"/>
        <end position="74"/>
    </location>
</feature>
<dbReference type="GeneID" id="17286551"/>
<dbReference type="SUPFAM" id="SSF81324">
    <property type="entry name" value="Voltage-gated potassium channels"/>
    <property type="match status" value="1"/>
</dbReference>
<dbReference type="Pfam" id="PF13499">
    <property type="entry name" value="EF-hand_7"/>
    <property type="match status" value="1"/>
</dbReference>
<keyword evidence="11 14" id="KW-0472">Membrane</keyword>
<evidence type="ECO:0000256" key="5">
    <source>
        <dbReference type="ARBA" id="ARBA00022826"/>
    </source>
</evidence>
<evidence type="ECO:0000256" key="9">
    <source>
        <dbReference type="ARBA" id="ARBA00022989"/>
    </source>
</evidence>
<keyword evidence="3" id="KW-0633">Potassium transport</keyword>
<evidence type="ECO:0000256" key="3">
    <source>
        <dbReference type="ARBA" id="ARBA00022538"/>
    </source>
</evidence>
<evidence type="ECO:0000256" key="7">
    <source>
        <dbReference type="ARBA" id="ARBA00022882"/>
    </source>
</evidence>
<keyword evidence="6" id="KW-0106">Calcium</keyword>
<feature type="domain" description="EF-hand" evidence="15">
    <location>
        <begin position="325"/>
        <end position="360"/>
    </location>
</feature>
<dbReference type="InterPro" id="IPR002048">
    <property type="entry name" value="EF_hand_dom"/>
</dbReference>
<reference evidence="16" key="2">
    <citation type="submission" date="2024-10" db="UniProtKB">
        <authorList>
            <consortium name="EnsemblProtists"/>
        </authorList>
    </citation>
    <scope>IDENTIFICATION</scope>
</reference>
<feature type="transmembrane region" description="Helical" evidence="14">
    <location>
        <begin position="276"/>
        <end position="297"/>
    </location>
</feature>
<evidence type="ECO:0000256" key="12">
    <source>
        <dbReference type="ARBA" id="ARBA00023303"/>
    </source>
</evidence>
<dbReference type="eggNOG" id="KOG1545">
    <property type="taxonomic scope" value="Eukaryota"/>
</dbReference>
<dbReference type="Gene3D" id="1.10.287.70">
    <property type="match status" value="1"/>
</dbReference>
<dbReference type="GO" id="GO:0005249">
    <property type="term" value="F:voltage-gated potassium channel activity"/>
    <property type="evidence" value="ECO:0007669"/>
    <property type="project" value="InterPro"/>
</dbReference>
<evidence type="ECO:0000313" key="16">
    <source>
        <dbReference type="EnsemblProtists" id="EOD41281"/>
    </source>
</evidence>
<dbReference type="AlphaFoldDB" id="A0A0D3KZU6"/>
<evidence type="ECO:0000313" key="17">
    <source>
        <dbReference type="Proteomes" id="UP000013827"/>
    </source>
</evidence>
<dbReference type="SMART" id="SM00054">
    <property type="entry name" value="EFh"/>
    <property type="match status" value="2"/>
</dbReference>
<dbReference type="PaxDb" id="2903-EOD41281"/>
<dbReference type="PROSITE" id="PS00018">
    <property type="entry name" value="EF_HAND_1"/>
    <property type="match status" value="1"/>
</dbReference>
<dbReference type="Pfam" id="PF00520">
    <property type="entry name" value="Ion_trans"/>
    <property type="match status" value="1"/>
</dbReference>
<protein>
    <recommendedName>
        <fullName evidence="15">EF-hand domain-containing protein</fullName>
    </recommendedName>
</protein>
<keyword evidence="7" id="KW-0851">Voltage-gated channel</keyword>
<evidence type="ECO:0000256" key="11">
    <source>
        <dbReference type="ARBA" id="ARBA00023136"/>
    </source>
</evidence>
<keyword evidence="4 14" id="KW-0812">Transmembrane</keyword>
<dbReference type="InterPro" id="IPR027359">
    <property type="entry name" value="Volt_channel_dom_sf"/>
</dbReference>
<sequence length="473" mass="52695">MGAFINQYLPPAIQLLSNFPVESYYLRRRVAGKLNFRDAVYRFLADPISSLPAYIYSWTLLALSFTSVVTFCMASARYSAILKDALIEYGSDSAAFAAYIEGRSVQGSWFAWECFLGGAFTVEFIVRMAAYTAKGWRGMMFDPMLWVDALALIPLLLRIGYLHKYKYYDKGGGTLISLNAAFSSLRLLRTTRFMVGTKILMQTLRSSLTALIIPSYLLFMLVTFFGTILFAFEYDPYDYENGSRVQDVGSSWWMVLVTMTTVGYGDYSPQSTAGKLVMGFIMIVGVTIIAMPIAIVGNNFSRAWEMRTLTLISQKTKASLLNNGGSPVDVVKAFAKFDENGSGACSYEEFKHAVTQKLGLRLSGHRLRSMWRTLDTDESGHIKFREFAAAMFPEVEENTLSTYPSVCKDQSLGPKSTGEARSTQPGSSAQATTDTEQRLQMLEVATNALTSQQQALQRSIDELIGLLVDKRVN</sequence>
<feature type="transmembrane region" description="Helical" evidence="14">
    <location>
        <begin position="144"/>
        <end position="161"/>
    </location>
</feature>
<evidence type="ECO:0000256" key="1">
    <source>
        <dbReference type="ARBA" id="ARBA00004141"/>
    </source>
</evidence>
<proteinExistence type="predicted"/>
<keyword evidence="12" id="KW-0407">Ion channel</keyword>
<evidence type="ECO:0000256" key="6">
    <source>
        <dbReference type="ARBA" id="ARBA00022837"/>
    </source>
</evidence>
<feature type="transmembrane region" description="Helical" evidence="14">
    <location>
        <begin position="208"/>
        <end position="232"/>
    </location>
</feature>
<feature type="region of interest" description="Disordered" evidence="13">
    <location>
        <begin position="405"/>
        <end position="434"/>
    </location>
</feature>
<dbReference type="InterPro" id="IPR028325">
    <property type="entry name" value="VG_K_chnl"/>
</dbReference>
<evidence type="ECO:0000259" key="15">
    <source>
        <dbReference type="PROSITE" id="PS50222"/>
    </source>
</evidence>
<evidence type="ECO:0000256" key="13">
    <source>
        <dbReference type="SAM" id="MobiDB-lite"/>
    </source>
</evidence>
<name>A0A0D3KZU6_EMIH1</name>
<evidence type="ECO:0000256" key="10">
    <source>
        <dbReference type="ARBA" id="ARBA00023065"/>
    </source>
</evidence>
<comment type="subcellular location">
    <subcellularLocation>
        <location evidence="1">Membrane</location>
        <topology evidence="1">Multi-pass membrane protein</topology>
    </subcellularLocation>
</comment>
<dbReference type="SUPFAM" id="SSF47473">
    <property type="entry name" value="EF-hand"/>
    <property type="match status" value="1"/>
</dbReference>
<dbReference type="PROSITE" id="PS50222">
    <property type="entry name" value="EF_HAND_2"/>
    <property type="match status" value="2"/>
</dbReference>
<keyword evidence="5" id="KW-0631">Potassium channel</keyword>
<evidence type="ECO:0000256" key="8">
    <source>
        <dbReference type="ARBA" id="ARBA00022958"/>
    </source>
</evidence>
<evidence type="ECO:0000256" key="14">
    <source>
        <dbReference type="SAM" id="Phobius"/>
    </source>
</evidence>
<dbReference type="RefSeq" id="XP_005793710.1">
    <property type="nucleotide sequence ID" value="XM_005793653.1"/>
</dbReference>
<dbReference type="GO" id="GO:0005509">
    <property type="term" value="F:calcium ion binding"/>
    <property type="evidence" value="ECO:0007669"/>
    <property type="project" value="InterPro"/>
</dbReference>
<keyword evidence="17" id="KW-1185">Reference proteome</keyword>
<dbReference type="InterPro" id="IPR011992">
    <property type="entry name" value="EF-hand-dom_pair"/>
</dbReference>
<dbReference type="KEGG" id="ehx:EMIHUDRAFT_97509"/>
<dbReference type="PANTHER" id="PTHR11537">
    <property type="entry name" value="VOLTAGE-GATED POTASSIUM CHANNEL"/>
    <property type="match status" value="1"/>
</dbReference>
<keyword evidence="10" id="KW-0406">Ion transport</keyword>
<accession>A0A0D3KZU6</accession>
<dbReference type="STRING" id="2903.R1FZS8"/>
<dbReference type="InterPro" id="IPR005821">
    <property type="entry name" value="Ion_trans_dom"/>
</dbReference>
<dbReference type="Proteomes" id="UP000013827">
    <property type="component" value="Unassembled WGS sequence"/>
</dbReference>
<feature type="compositionally biased region" description="Polar residues" evidence="13">
    <location>
        <begin position="419"/>
        <end position="434"/>
    </location>
</feature>
<evidence type="ECO:0000256" key="2">
    <source>
        <dbReference type="ARBA" id="ARBA00022448"/>
    </source>
</evidence>
<dbReference type="Gene3D" id="1.20.120.350">
    <property type="entry name" value="Voltage-gated potassium channels. Chain C"/>
    <property type="match status" value="1"/>
</dbReference>
<organism evidence="16 17">
    <name type="scientific">Emiliania huxleyi (strain CCMP1516)</name>
    <dbReference type="NCBI Taxonomy" id="280463"/>
    <lineage>
        <taxon>Eukaryota</taxon>
        <taxon>Haptista</taxon>
        <taxon>Haptophyta</taxon>
        <taxon>Prymnesiophyceae</taxon>
        <taxon>Isochrysidales</taxon>
        <taxon>Noelaerhabdaceae</taxon>
        <taxon>Emiliania</taxon>
    </lineage>
</organism>
<dbReference type="InterPro" id="IPR018247">
    <property type="entry name" value="EF_Hand_1_Ca_BS"/>
</dbReference>
<evidence type="ECO:0000256" key="4">
    <source>
        <dbReference type="ARBA" id="ARBA00022692"/>
    </source>
</evidence>
<reference evidence="17" key="1">
    <citation type="journal article" date="2013" name="Nature">
        <title>Pan genome of the phytoplankton Emiliania underpins its global distribution.</title>
        <authorList>
            <person name="Read B.A."/>
            <person name="Kegel J."/>
            <person name="Klute M.J."/>
            <person name="Kuo A."/>
            <person name="Lefebvre S.C."/>
            <person name="Maumus F."/>
            <person name="Mayer C."/>
            <person name="Miller J."/>
            <person name="Monier A."/>
            <person name="Salamov A."/>
            <person name="Young J."/>
            <person name="Aguilar M."/>
            <person name="Claverie J.M."/>
            <person name="Frickenhaus S."/>
            <person name="Gonzalez K."/>
            <person name="Herman E.K."/>
            <person name="Lin Y.C."/>
            <person name="Napier J."/>
            <person name="Ogata H."/>
            <person name="Sarno A.F."/>
            <person name="Shmutz J."/>
            <person name="Schroeder D."/>
            <person name="de Vargas C."/>
            <person name="Verret F."/>
            <person name="von Dassow P."/>
            <person name="Valentin K."/>
            <person name="Van de Peer Y."/>
            <person name="Wheeler G."/>
            <person name="Dacks J.B."/>
            <person name="Delwiche C.F."/>
            <person name="Dyhrman S.T."/>
            <person name="Glockner G."/>
            <person name="John U."/>
            <person name="Richards T."/>
            <person name="Worden A.Z."/>
            <person name="Zhang X."/>
            <person name="Grigoriev I.V."/>
            <person name="Allen A.E."/>
            <person name="Bidle K."/>
            <person name="Borodovsky M."/>
            <person name="Bowler C."/>
            <person name="Brownlee C."/>
            <person name="Cock J.M."/>
            <person name="Elias M."/>
            <person name="Gladyshev V.N."/>
            <person name="Groth M."/>
            <person name="Guda C."/>
            <person name="Hadaegh A."/>
            <person name="Iglesias-Rodriguez M.D."/>
            <person name="Jenkins J."/>
            <person name="Jones B.M."/>
            <person name="Lawson T."/>
            <person name="Leese F."/>
            <person name="Lindquist E."/>
            <person name="Lobanov A."/>
            <person name="Lomsadze A."/>
            <person name="Malik S.B."/>
            <person name="Marsh M.E."/>
            <person name="Mackinder L."/>
            <person name="Mock T."/>
            <person name="Mueller-Roeber B."/>
            <person name="Pagarete A."/>
            <person name="Parker M."/>
            <person name="Probert I."/>
            <person name="Quesneville H."/>
            <person name="Raines C."/>
            <person name="Rensing S.A."/>
            <person name="Riano-Pachon D.M."/>
            <person name="Richier S."/>
            <person name="Rokitta S."/>
            <person name="Shiraiwa Y."/>
            <person name="Soanes D.M."/>
            <person name="van der Giezen M."/>
            <person name="Wahlund T.M."/>
            <person name="Williams B."/>
            <person name="Wilson W."/>
            <person name="Wolfe G."/>
            <person name="Wurch L.L."/>
        </authorList>
    </citation>
    <scope>NUCLEOTIDE SEQUENCE</scope>
</reference>
<keyword evidence="8" id="KW-0630">Potassium</keyword>